<dbReference type="Gene3D" id="3.30.1360.180">
    <property type="match status" value="1"/>
</dbReference>
<dbReference type="InterPro" id="IPR017850">
    <property type="entry name" value="Alkaline_phosphatase_core_sf"/>
</dbReference>
<reference evidence="2" key="2">
    <citation type="submission" date="2023-04" db="EMBL/GenBank/DDBJ databases">
        <authorList>
            <person name="Bu L."/>
            <person name="Lu L."/>
            <person name="Laidemitt M.R."/>
            <person name="Zhang S.M."/>
            <person name="Mutuku M."/>
            <person name="Mkoji G."/>
            <person name="Steinauer M."/>
            <person name="Loker E.S."/>
        </authorList>
    </citation>
    <scope>NUCLEOTIDE SEQUENCE</scope>
    <source>
        <strain evidence="2">KasaAsao</strain>
        <tissue evidence="2">Whole Snail</tissue>
    </source>
</reference>
<dbReference type="InterPro" id="IPR002591">
    <property type="entry name" value="Phosphodiest/P_Trfase"/>
</dbReference>
<keyword evidence="1" id="KW-0812">Transmembrane</keyword>
<evidence type="ECO:0000256" key="1">
    <source>
        <dbReference type="SAM" id="Phobius"/>
    </source>
</evidence>
<sequence>MTVLLLLFNDQFFVNCWTYSFFSEQLFTNTSDANSLLLISFDGFRWDYIQSRRAKTPNFDRIISEGVTVQRGLKNAFVTKTFPNHYTLVTGMWEESHGIVGNQMYDPHLNQVFTPENISANIDPAWFDVGAEPIWVTNHLQKKGKSGVCMWVGGGAPVKKIHPDIFIPYNESFDDYNKIDTVVKWFSDDSPINLGLIYFDQPDAYGHKFGPDSSNVTEMIEHLDAVVGYLLEQLNKTSLLQKINIILTSDHGFTNTPANKVIHLDKYVNSLLYNVSAFSPVALIWPLKGHFDTVYNGLKQGEAIDGNFSVYKKEDIPEYFHYKNNVRISPIIAVADDTYSFGTKEYPYPEHELGNHGYNNSLQDMHPFFIAMGPSFKKNFSVETFNSVDIYPLLCHLLHLTPAPNNGSLDIVSQLLVEEPTKIAVITLVTYILCISLILIVAGVFSAATIYYWNRSKYSLYTSLTSNESPLHLES</sequence>
<dbReference type="Gene3D" id="3.40.720.10">
    <property type="entry name" value="Alkaline Phosphatase, subunit A"/>
    <property type="match status" value="1"/>
</dbReference>
<keyword evidence="1" id="KW-1133">Transmembrane helix</keyword>
<evidence type="ECO:0000313" key="3">
    <source>
        <dbReference type="Proteomes" id="UP001233172"/>
    </source>
</evidence>
<dbReference type="Proteomes" id="UP001233172">
    <property type="component" value="Unassembled WGS sequence"/>
</dbReference>
<gene>
    <name evidence="2" type="ORF">Bpfe_025858</name>
</gene>
<proteinExistence type="predicted"/>
<dbReference type="Pfam" id="PF01663">
    <property type="entry name" value="Phosphodiest"/>
    <property type="match status" value="1"/>
</dbReference>
<keyword evidence="1" id="KW-0472">Membrane</keyword>
<dbReference type="GO" id="GO:0016787">
    <property type="term" value="F:hydrolase activity"/>
    <property type="evidence" value="ECO:0007669"/>
    <property type="project" value="UniProtKB-ARBA"/>
</dbReference>
<dbReference type="AlphaFoldDB" id="A0AAD8B143"/>
<reference evidence="2" key="1">
    <citation type="journal article" date="2023" name="PLoS Negl. Trop. Dis.">
        <title>A genome sequence for Biomphalaria pfeifferi, the major vector snail for the human-infecting parasite Schistosoma mansoni.</title>
        <authorList>
            <person name="Bu L."/>
            <person name="Lu L."/>
            <person name="Laidemitt M.R."/>
            <person name="Zhang S.M."/>
            <person name="Mutuku M."/>
            <person name="Mkoji G."/>
            <person name="Steinauer M."/>
            <person name="Loker E.S."/>
        </authorList>
    </citation>
    <scope>NUCLEOTIDE SEQUENCE</scope>
    <source>
        <strain evidence="2">KasaAsao</strain>
    </source>
</reference>
<accession>A0AAD8B143</accession>
<dbReference type="CDD" id="cd16018">
    <property type="entry name" value="Enpp"/>
    <property type="match status" value="1"/>
</dbReference>
<evidence type="ECO:0000313" key="2">
    <source>
        <dbReference type="EMBL" id="KAK0044685.1"/>
    </source>
</evidence>
<name>A0AAD8B143_BIOPF</name>
<organism evidence="2 3">
    <name type="scientific">Biomphalaria pfeifferi</name>
    <name type="common">Bloodfluke planorb</name>
    <name type="synonym">Freshwater snail</name>
    <dbReference type="NCBI Taxonomy" id="112525"/>
    <lineage>
        <taxon>Eukaryota</taxon>
        <taxon>Metazoa</taxon>
        <taxon>Spiralia</taxon>
        <taxon>Lophotrochozoa</taxon>
        <taxon>Mollusca</taxon>
        <taxon>Gastropoda</taxon>
        <taxon>Heterobranchia</taxon>
        <taxon>Euthyneura</taxon>
        <taxon>Panpulmonata</taxon>
        <taxon>Hygrophila</taxon>
        <taxon>Lymnaeoidea</taxon>
        <taxon>Planorbidae</taxon>
        <taxon>Biomphalaria</taxon>
    </lineage>
</organism>
<feature type="transmembrane region" description="Helical" evidence="1">
    <location>
        <begin position="428"/>
        <end position="453"/>
    </location>
</feature>
<keyword evidence="3" id="KW-1185">Reference proteome</keyword>
<comment type="caution">
    <text evidence="2">The sequence shown here is derived from an EMBL/GenBank/DDBJ whole genome shotgun (WGS) entry which is preliminary data.</text>
</comment>
<protein>
    <submittedName>
        <fullName evidence="2">Ectonucleotide pyrophosphatase/phosphodiesterase family member 5</fullName>
    </submittedName>
</protein>
<dbReference type="PANTHER" id="PTHR10151">
    <property type="entry name" value="ECTONUCLEOTIDE PYROPHOSPHATASE/PHOSPHODIESTERASE"/>
    <property type="match status" value="1"/>
</dbReference>
<dbReference type="PANTHER" id="PTHR10151:SF120">
    <property type="entry name" value="BIS(5'-ADENOSYL)-TRIPHOSPHATASE"/>
    <property type="match status" value="1"/>
</dbReference>
<dbReference type="SUPFAM" id="SSF53649">
    <property type="entry name" value="Alkaline phosphatase-like"/>
    <property type="match status" value="1"/>
</dbReference>
<dbReference type="EMBL" id="JASAOG010000193">
    <property type="protein sequence ID" value="KAK0044685.1"/>
    <property type="molecule type" value="Genomic_DNA"/>
</dbReference>